<organism evidence="15 16">
    <name type="scientific">Lactiplantibacillus brownii</name>
    <dbReference type="NCBI Taxonomy" id="3069269"/>
    <lineage>
        <taxon>Bacteria</taxon>
        <taxon>Bacillati</taxon>
        <taxon>Bacillota</taxon>
        <taxon>Bacilli</taxon>
        <taxon>Lactobacillales</taxon>
        <taxon>Lactobacillaceae</taxon>
        <taxon>Lactiplantibacillus</taxon>
    </lineage>
</organism>
<dbReference type="PANTHER" id="PTHR33843">
    <property type="entry name" value="ASCORBATE-SPECIFIC PTS SYSTEM EIIC COMPONENT"/>
    <property type="match status" value="1"/>
</dbReference>
<dbReference type="NCBIfam" id="NF006920">
    <property type="entry name" value="PRK09410.1-2"/>
    <property type="match status" value="1"/>
</dbReference>
<evidence type="ECO:0000256" key="4">
    <source>
        <dbReference type="ARBA" id="ARBA00022475"/>
    </source>
</evidence>
<evidence type="ECO:0000256" key="6">
    <source>
        <dbReference type="ARBA" id="ARBA00022683"/>
    </source>
</evidence>
<evidence type="ECO:0000256" key="10">
    <source>
        <dbReference type="ARBA" id="ARBA00037387"/>
    </source>
</evidence>
<comment type="subunit">
    <text evidence="2">Homodimer.</text>
</comment>
<reference evidence="15 16" key="1">
    <citation type="journal article" date="2023" name="Int. J. Syst. Evol. Microbiol.">
        <title>Lactiplantibacillus brownii sp. nov., a novel psychrotolerant species isolated from sauerkraut.</title>
        <authorList>
            <person name="Heng Y.C."/>
            <person name="Silvaraju S."/>
            <person name="Lee J.K.Y."/>
            <person name="Kittelmann S."/>
        </authorList>
    </citation>
    <scope>NUCLEOTIDE SEQUENCE [LARGE SCALE GENOMIC DNA]</scope>
    <source>
        <strain evidence="15 16">WILCCON 0030</strain>
    </source>
</reference>
<comment type="similarity">
    <text evidence="11">Belongs to the UlaA family.</text>
</comment>
<feature type="transmembrane region" description="Helical" evidence="14">
    <location>
        <begin position="6"/>
        <end position="29"/>
    </location>
</feature>
<name>A0ABU1AEB2_9LACO</name>
<evidence type="ECO:0000256" key="13">
    <source>
        <dbReference type="ARBA" id="ARBA00042859"/>
    </source>
</evidence>
<evidence type="ECO:0000256" key="7">
    <source>
        <dbReference type="ARBA" id="ARBA00022692"/>
    </source>
</evidence>
<evidence type="ECO:0000313" key="15">
    <source>
        <dbReference type="EMBL" id="MDQ7938662.1"/>
    </source>
</evidence>
<evidence type="ECO:0000256" key="12">
    <source>
        <dbReference type="ARBA" id="ARBA00039702"/>
    </source>
</evidence>
<evidence type="ECO:0000256" key="3">
    <source>
        <dbReference type="ARBA" id="ARBA00022448"/>
    </source>
</evidence>
<evidence type="ECO:0000256" key="9">
    <source>
        <dbReference type="ARBA" id="ARBA00023136"/>
    </source>
</evidence>
<protein>
    <recommendedName>
        <fullName evidence="12">Ascorbate-specific PTS system EIIC component</fullName>
    </recommendedName>
    <alternativeName>
        <fullName evidence="13">Ascorbate-specific permease IIC component UlaA</fullName>
    </alternativeName>
</protein>
<dbReference type="InterPro" id="IPR004703">
    <property type="entry name" value="PTS_sugar-sp_permease"/>
</dbReference>
<keyword evidence="8 14" id="KW-1133">Transmembrane helix</keyword>
<sequence>MGATLDLIISIVRTPAILVALIAVLGLVLQKKNFSDVMTGGIKTFIGFLVLSGGAGIVSGSLAPMGKMFIHAFNVQGVIPNNEAVVAEVLVTYGSSTALIMLVSMIVNVLLARFTNFKYIYLSGHVMLYMSAMLAVIMSVAGFSTWPLILLGGLILGVADTLMPALLQPFMREVTKTDSVALAHTGDFGYFISGVVAKAFGDKSKSTEDLNIPKSVSFLRDSTVSITLTMVVIYVILAIFAGPAYVGKMSGDVNYIVFAIIQAGTFAAGVYVILAGVRLILNEIIPAFKGISESLVPNAVPALDCPIIFPYAPNAVIVGFFSSFVGGVLSMFAMIGLHTVIVIPGVVAHFMCGATSGVIGNAVGGRRGAIIGAFVQGIFISFLPLALIPVLGKVGLGNAMFSDSDFGIVGSYVGWLGHAGGVAAIAAGILIAFVLFILASVFVGRRSSHKTATTAK</sequence>
<evidence type="ECO:0000256" key="2">
    <source>
        <dbReference type="ARBA" id="ARBA00011738"/>
    </source>
</evidence>
<evidence type="ECO:0000313" key="16">
    <source>
        <dbReference type="Proteomes" id="UP001227831"/>
    </source>
</evidence>
<feature type="transmembrane region" description="Helical" evidence="14">
    <location>
        <begin position="41"/>
        <end position="63"/>
    </location>
</feature>
<evidence type="ECO:0000256" key="11">
    <source>
        <dbReference type="ARBA" id="ARBA00038218"/>
    </source>
</evidence>
<gene>
    <name evidence="15" type="ORF">RA086_13690</name>
</gene>
<dbReference type="NCBIfam" id="NF006922">
    <property type="entry name" value="PRK09410.1-5"/>
    <property type="match status" value="1"/>
</dbReference>
<keyword evidence="7 14" id="KW-0812">Transmembrane</keyword>
<dbReference type="EMBL" id="JAVCWF010000001">
    <property type="protein sequence ID" value="MDQ7938662.1"/>
    <property type="molecule type" value="Genomic_DNA"/>
</dbReference>
<dbReference type="PANTHER" id="PTHR33843:SF4">
    <property type="entry name" value="ASCORBATE-SPECIFIC PTS SYSTEM EIIC COMPONENT"/>
    <property type="match status" value="1"/>
</dbReference>
<accession>A0ABU1AEB2</accession>
<feature type="transmembrane region" description="Helical" evidence="14">
    <location>
        <begin position="119"/>
        <end position="140"/>
    </location>
</feature>
<keyword evidence="3" id="KW-0813">Transport</keyword>
<evidence type="ECO:0000256" key="5">
    <source>
        <dbReference type="ARBA" id="ARBA00022597"/>
    </source>
</evidence>
<evidence type="ECO:0000256" key="1">
    <source>
        <dbReference type="ARBA" id="ARBA00004651"/>
    </source>
</evidence>
<feature type="transmembrane region" description="Helical" evidence="14">
    <location>
        <begin position="224"/>
        <end position="243"/>
    </location>
</feature>
<keyword evidence="5" id="KW-0762">Sugar transport</keyword>
<dbReference type="NCBIfam" id="NF009553">
    <property type="entry name" value="PRK12997.1-5"/>
    <property type="match status" value="1"/>
</dbReference>
<dbReference type="Proteomes" id="UP001227831">
    <property type="component" value="Unassembled WGS sequence"/>
</dbReference>
<feature type="transmembrane region" description="Helical" evidence="14">
    <location>
        <begin position="315"/>
        <end position="335"/>
    </location>
</feature>
<dbReference type="InterPro" id="IPR051562">
    <property type="entry name" value="Ascorbate-PTS_EIIC"/>
</dbReference>
<feature type="transmembrane region" description="Helical" evidence="14">
    <location>
        <begin position="341"/>
        <end position="363"/>
    </location>
</feature>
<dbReference type="Pfam" id="PF03611">
    <property type="entry name" value="EIIC-GAT"/>
    <property type="match status" value="1"/>
</dbReference>
<evidence type="ECO:0000256" key="14">
    <source>
        <dbReference type="SAM" id="Phobius"/>
    </source>
</evidence>
<feature type="transmembrane region" description="Helical" evidence="14">
    <location>
        <begin position="90"/>
        <end position="112"/>
    </location>
</feature>
<comment type="function">
    <text evidence="10">The phosphoenolpyruvate-dependent sugar phosphotransferase system (sugar PTS), a major carbohydrate active transport system, catalyzes the phosphorylation of incoming sugar substrates concomitantly with their translocation across the cell membrane. The enzyme II UlaABC PTS system is involved in ascorbate transport.</text>
</comment>
<keyword evidence="16" id="KW-1185">Reference proteome</keyword>
<evidence type="ECO:0000256" key="8">
    <source>
        <dbReference type="ARBA" id="ARBA00022989"/>
    </source>
</evidence>
<dbReference type="RefSeq" id="WP_308704326.1">
    <property type="nucleotide sequence ID" value="NZ_AP027463.1"/>
</dbReference>
<comment type="subcellular location">
    <subcellularLocation>
        <location evidence="1">Cell membrane</location>
        <topology evidence="1">Multi-pass membrane protein</topology>
    </subcellularLocation>
</comment>
<feature type="transmembrane region" description="Helical" evidence="14">
    <location>
        <begin position="412"/>
        <end position="443"/>
    </location>
</feature>
<feature type="transmembrane region" description="Helical" evidence="14">
    <location>
        <begin position="146"/>
        <end position="167"/>
    </location>
</feature>
<feature type="transmembrane region" description="Helical" evidence="14">
    <location>
        <begin position="255"/>
        <end position="281"/>
    </location>
</feature>
<keyword evidence="4" id="KW-1003">Cell membrane</keyword>
<comment type="caution">
    <text evidence="15">The sequence shown here is derived from an EMBL/GenBank/DDBJ whole genome shotgun (WGS) entry which is preliminary data.</text>
</comment>
<proteinExistence type="inferred from homology"/>
<keyword evidence="9 14" id="KW-0472">Membrane</keyword>
<keyword evidence="6" id="KW-0598">Phosphotransferase system</keyword>
<feature type="transmembrane region" description="Helical" evidence="14">
    <location>
        <begin position="370"/>
        <end position="392"/>
    </location>
</feature>